<evidence type="ECO:0000259" key="1">
    <source>
        <dbReference type="Pfam" id="PF04264"/>
    </source>
</evidence>
<dbReference type="Pfam" id="PF04264">
    <property type="entry name" value="YceI"/>
    <property type="match status" value="1"/>
</dbReference>
<dbReference type="InterPro" id="IPR007372">
    <property type="entry name" value="Lipid/polyisoprenoid-bd_YceI"/>
</dbReference>
<gene>
    <name evidence="2" type="ORF">A8C32_15280</name>
</gene>
<sequence>MKMNKIIILLLLFNKLISFNEASNQIIARQGQVSFFSYTSVENIEAKNNQVLSIIDLSKKEIAISMLMNAFEFKKSLMHEHFNESYIESDLHPKATFKGHIIDFDPSLKVQTRIVKGIVVIRNISKEIEVKTEIQNINGKYSIAGNFDLSVKDFEIKIPPLLAPNIAKMIAVKFRFEYEPYEK</sequence>
<accession>A0A1E5T8Y5</accession>
<feature type="domain" description="Lipid/polyisoprenoid-binding YceI-like" evidence="1">
    <location>
        <begin position="32"/>
        <end position="177"/>
    </location>
</feature>
<dbReference type="EMBL" id="MDJD01000043">
    <property type="protein sequence ID" value="OEK07842.1"/>
    <property type="molecule type" value="Genomic_DNA"/>
</dbReference>
<organism evidence="2 3">
    <name type="scientific">Flavivirga aquatica</name>
    <dbReference type="NCBI Taxonomy" id="1849968"/>
    <lineage>
        <taxon>Bacteria</taxon>
        <taxon>Pseudomonadati</taxon>
        <taxon>Bacteroidota</taxon>
        <taxon>Flavobacteriia</taxon>
        <taxon>Flavobacteriales</taxon>
        <taxon>Flavobacteriaceae</taxon>
        <taxon>Flavivirga</taxon>
    </lineage>
</organism>
<dbReference type="AlphaFoldDB" id="A0A1E5T8Y5"/>
<evidence type="ECO:0000313" key="2">
    <source>
        <dbReference type="EMBL" id="OEK07842.1"/>
    </source>
</evidence>
<reference evidence="2 3" key="1">
    <citation type="submission" date="2016-05" db="EMBL/GenBank/DDBJ databases">
        <title>Draft Genome Sequence of Algibacter sp. Strain SK-16 Isolated from the Surface Water of Aburatsubo Inlet.</title>
        <authorList>
            <person name="Wong S.-K."/>
            <person name="Yoshizawa S."/>
            <person name="Nakajima Y."/>
            <person name="Ogura Y."/>
            <person name="Tetsuya H."/>
            <person name="Hamasaki K."/>
        </authorList>
    </citation>
    <scope>NUCLEOTIDE SEQUENCE [LARGE SCALE GENOMIC DNA]</scope>
    <source>
        <strain evidence="2 3">SK-16</strain>
    </source>
</reference>
<dbReference type="InterPro" id="IPR036761">
    <property type="entry name" value="TTHA0802/YceI-like_sf"/>
</dbReference>
<keyword evidence="3" id="KW-1185">Reference proteome</keyword>
<name>A0A1E5T8Y5_9FLAO</name>
<dbReference type="Proteomes" id="UP000095713">
    <property type="component" value="Unassembled WGS sequence"/>
</dbReference>
<proteinExistence type="predicted"/>
<protein>
    <recommendedName>
        <fullName evidence="1">Lipid/polyisoprenoid-binding YceI-like domain-containing protein</fullName>
    </recommendedName>
</protein>
<dbReference type="Gene3D" id="2.40.128.110">
    <property type="entry name" value="Lipid/polyisoprenoid-binding, YceI-like"/>
    <property type="match status" value="1"/>
</dbReference>
<dbReference type="SUPFAM" id="SSF101874">
    <property type="entry name" value="YceI-like"/>
    <property type="match status" value="1"/>
</dbReference>
<dbReference type="STRING" id="1849968.A8C32_15280"/>
<comment type="caution">
    <text evidence="2">The sequence shown here is derived from an EMBL/GenBank/DDBJ whole genome shotgun (WGS) entry which is preliminary data.</text>
</comment>
<evidence type="ECO:0000313" key="3">
    <source>
        <dbReference type="Proteomes" id="UP000095713"/>
    </source>
</evidence>